<dbReference type="InterPro" id="IPR005055">
    <property type="entry name" value="A10/PebIII"/>
</dbReference>
<dbReference type="Pfam" id="PF03392">
    <property type="entry name" value="OS-D"/>
    <property type="match status" value="1"/>
</dbReference>
<gene>
    <name evidence="1" type="primary">CSP3</name>
</gene>
<name>A0A7S6HUV0_9MUSC</name>
<organism evidence="1">
    <name type="scientific">Bactrocera minax</name>
    <name type="common">Chinese citrus fly</name>
    <dbReference type="NCBI Taxonomy" id="104690"/>
    <lineage>
        <taxon>Eukaryota</taxon>
        <taxon>Metazoa</taxon>
        <taxon>Ecdysozoa</taxon>
        <taxon>Arthropoda</taxon>
        <taxon>Hexapoda</taxon>
        <taxon>Insecta</taxon>
        <taxon>Pterygota</taxon>
        <taxon>Neoptera</taxon>
        <taxon>Endopterygota</taxon>
        <taxon>Diptera</taxon>
        <taxon>Brachycera</taxon>
        <taxon>Muscomorpha</taxon>
        <taxon>Tephritoidea</taxon>
        <taxon>Tephritidae</taxon>
        <taxon>Bactrocera</taxon>
        <taxon>Tetradacus</taxon>
    </lineage>
</organism>
<dbReference type="PANTHER" id="PTHR11257">
    <property type="entry name" value="CHEMOSENSORY PROTEIN-RELATED"/>
    <property type="match status" value="1"/>
</dbReference>
<dbReference type="AlphaFoldDB" id="A0A7S6HUV0"/>
<dbReference type="EMBL" id="MN868464">
    <property type="protein sequence ID" value="QOC63332.1"/>
    <property type="molecule type" value="mRNA"/>
</dbReference>
<dbReference type="InterPro" id="IPR036682">
    <property type="entry name" value="OS_D_A10/PebIII_sf"/>
</dbReference>
<evidence type="ECO:0000313" key="1">
    <source>
        <dbReference type="EMBL" id="QOC63332.1"/>
    </source>
</evidence>
<dbReference type="SUPFAM" id="SSF100910">
    <property type="entry name" value="Chemosensory protein Csp2"/>
    <property type="match status" value="1"/>
</dbReference>
<dbReference type="Gene3D" id="1.10.2080.10">
    <property type="entry name" value="Insect odorant-binding protein A10/Ejaculatory bulb-specific protein 3"/>
    <property type="match status" value="1"/>
</dbReference>
<dbReference type="PANTHER" id="PTHR11257:SF13">
    <property type="entry name" value="GEO07322P1"/>
    <property type="match status" value="1"/>
</dbReference>
<proteinExistence type="evidence at transcript level"/>
<accession>A0A7S6HUV0</accession>
<protein>
    <submittedName>
        <fullName evidence="1">Chemosensory protein 3</fullName>
    </submittedName>
</protein>
<sequence>MYKLQVRLLDAHVVPCVGKYSENMNMNMKQAALIFFIVVTVQCGTAQKQYTNKFDNVDVDGVLSNNRILTNYIKCLMDKGPCTPEGRELKKLLPDALQTDCSKCTDTQKKNSQKVINFLRVSRPGEWKLLLDKYDSKGVYRSKYEKQG</sequence>
<reference evidence="1" key="1">
    <citation type="submission" date="2019-12" db="EMBL/GenBank/DDBJ databases">
        <title>Identification of chemosensory protein genes by transcriptome analysis and functional analysis of chemosensory protein 3 from Bactrocera minax (Diptera, Tephritidae).</title>
        <authorList>
            <person name="Liu Y."/>
            <person name="Zhou Q."/>
            <person name="Wang G."/>
        </authorList>
    </citation>
    <scope>NUCLEOTIDE SEQUENCE</scope>
    <source>
        <tissue evidence="1">Antennae</tissue>
    </source>
</reference>